<dbReference type="Proteomes" id="UP000751190">
    <property type="component" value="Unassembled WGS sequence"/>
</dbReference>
<reference evidence="1" key="1">
    <citation type="submission" date="2021-05" db="EMBL/GenBank/DDBJ databases">
        <title>The genome of the haptophyte Pavlova lutheri (Diacronema luteri, Pavlovales) - a model for lipid biosynthesis in eukaryotic algae.</title>
        <authorList>
            <person name="Hulatt C.J."/>
            <person name="Posewitz M.C."/>
        </authorList>
    </citation>
    <scope>NUCLEOTIDE SEQUENCE</scope>
    <source>
        <strain evidence="1">NIVA-4/92</strain>
    </source>
</reference>
<organism evidence="1 2">
    <name type="scientific">Diacronema lutheri</name>
    <name type="common">Unicellular marine alga</name>
    <name type="synonym">Monochrysis lutheri</name>
    <dbReference type="NCBI Taxonomy" id="2081491"/>
    <lineage>
        <taxon>Eukaryota</taxon>
        <taxon>Haptista</taxon>
        <taxon>Haptophyta</taxon>
        <taxon>Pavlovophyceae</taxon>
        <taxon>Pavlovales</taxon>
        <taxon>Pavlovaceae</taxon>
        <taxon>Diacronema</taxon>
    </lineage>
</organism>
<name>A0A8J5X7Y3_DIALT</name>
<evidence type="ECO:0000313" key="2">
    <source>
        <dbReference type="Proteomes" id="UP000751190"/>
    </source>
</evidence>
<comment type="caution">
    <text evidence="1">The sequence shown here is derived from an EMBL/GenBank/DDBJ whole genome shotgun (WGS) entry which is preliminary data.</text>
</comment>
<gene>
    <name evidence="1" type="ORF">KFE25_011917</name>
</gene>
<protein>
    <submittedName>
        <fullName evidence="1">Uncharacterized protein</fullName>
    </submittedName>
</protein>
<dbReference type="EMBL" id="JAGTXO010000033">
    <property type="protein sequence ID" value="KAG8460426.1"/>
    <property type="molecule type" value="Genomic_DNA"/>
</dbReference>
<keyword evidence="2" id="KW-1185">Reference proteome</keyword>
<evidence type="ECO:0000313" key="1">
    <source>
        <dbReference type="EMBL" id="KAG8460426.1"/>
    </source>
</evidence>
<sequence>MLASLPRAPILDPRDFVRPEVERQPEFHPQLARAIADLVHRLTALAPPDAPGASSADPPSVEQLGALVAELRALLDEFAPSVQVVMTSSSLLLAALPLERARVPLGTQLQWVHALCVPHLVETSSFREAEAHINGAKRFLEGQPAHANGAVAQPTAVWSRALACAMLPFWARALSAASKHVGAQLAITTRNLCTVIAECAQLRNEGGGGGGGTAPCLAGDALCALVATNSLVAIISHWTRALRRPAGAHAHGGDEAQWALSQARMGWQGELLLSGVHVLLELLLPGASAAPAAAGGAGGEGGALLHAAAVGVALLLGGSAETLHQLEAMRVMRAHAGRPLDQYAPPGLETSGACFSQRIVRAAIACSSPAQPTCVTDAGLVLLCALHGDLWAALLAIVPADAMRLARALADVRWRRGADDAPGGPQPLGSFHAIGERLLYGFMEHVCALHRRACCEGDASSAQLLLLPLLTASELREDGFECAAVFFATAHRLSRDA</sequence>
<dbReference type="AlphaFoldDB" id="A0A8J5X7Y3"/>
<proteinExistence type="predicted"/>
<accession>A0A8J5X7Y3</accession>
<dbReference type="OrthoDB" id="10530804at2759"/>